<sequence length="215" mass="23293">MKSFRLAREGVVADMPRLVDHEQRRREITDAVRRVIAGRGLEAATFQSVAAEAGISVRLVQYYFGTKREFLLATHRAVVEDGGKRFAAALEQLAEGASPRAATRAILLSLLPMDERRRADTVVLGAFNQAMMSGRDIALGDLVGAPKFLVDLVAAQLERALRLDPDLPVDPEVDAAVIVMAVGGLSQGLAGGYPNRDEAVVLLDRLLDRFFGPAD</sequence>
<reference evidence="6 7" key="1">
    <citation type="submission" date="2018-06" db="EMBL/GenBank/DDBJ databases">
        <authorList>
            <consortium name="Pathogen Informatics"/>
            <person name="Doyle S."/>
        </authorList>
    </citation>
    <scope>NUCLEOTIDE SEQUENCE [LARGE SCALE GENOMIC DNA]</scope>
    <source>
        <strain evidence="6 7">NCTC1934</strain>
    </source>
</reference>
<evidence type="ECO:0000313" key="7">
    <source>
        <dbReference type="Proteomes" id="UP000255467"/>
    </source>
</evidence>
<evidence type="ECO:0000259" key="5">
    <source>
        <dbReference type="PROSITE" id="PS50977"/>
    </source>
</evidence>
<feature type="DNA-binding region" description="H-T-H motif" evidence="4">
    <location>
        <begin position="45"/>
        <end position="64"/>
    </location>
</feature>
<dbReference type="InterPro" id="IPR050109">
    <property type="entry name" value="HTH-type_TetR-like_transc_reg"/>
</dbReference>
<dbReference type="EMBL" id="UGRY01000006">
    <property type="protein sequence ID" value="SUD49019.1"/>
    <property type="molecule type" value="Genomic_DNA"/>
</dbReference>
<evidence type="ECO:0000256" key="1">
    <source>
        <dbReference type="ARBA" id="ARBA00023015"/>
    </source>
</evidence>
<evidence type="ECO:0000313" key="6">
    <source>
        <dbReference type="EMBL" id="SUD49019.1"/>
    </source>
</evidence>
<keyword evidence="2 4" id="KW-0238">DNA-binding</keyword>
<dbReference type="PANTHER" id="PTHR30055:SF234">
    <property type="entry name" value="HTH-TYPE TRANSCRIPTIONAL REGULATOR BETI"/>
    <property type="match status" value="1"/>
</dbReference>
<dbReference type="SUPFAM" id="SSF46689">
    <property type="entry name" value="Homeodomain-like"/>
    <property type="match status" value="1"/>
</dbReference>
<dbReference type="PANTHER" id="PTHR30055">
    <property type="entry name" value="HTH-TYPE TRANSCRIPTIONAL REGULATOR RUTR"/>
    <property type="match status" value="1"/>
</dbReference>
<feature type="domain" description="HTH tetR-type" evidence="5">
    <location>
        <begin position="22"/>
        <end position="82"/>
    </location>
</feature>
<keyword evidence="3" id="KW-0804">Transcription</keyword>
<dbReference type="GO" id="GO:0000976">
    <property type="term" value="F:transcription cis-regulatory region binding"/>
    <property type="evidence" value="ECO:0007669"/>
    <property type="project" value="TreeGrafter"/>
</dbReference>
<accession>A0A379JK29</accession>
<dbReference type="RefSeq" id="WP_255222317.1">
    <property type="nucleotide sequence ID" value="NZ_UGRY01000006.1"/>
</dbReference>
<dbReference type="AlphaFoldDB" id="A0A379JK29"/>
<dbReference type="Proteomes" id="UP000255467">
    <property type="component" value="Unassembled WGS sequence"/>
</dbReference>
<dbReference type="InterPro" id="IPR001647">
    <property type="entry name" value="HTH_TetR"/>
</dbReference>
<dbReference type="GO" id="GO:0003700">
    <property type="term" value="F:DNA-binding transcription factor activity"/>
    <property type="evidence" value="ECO:0007669"/>
    <property type="project" value="TreeGrafter"/>
</dbReference>
<evidence type="ECO:0000256" key="4">
    <source>
        <dbReference type="PROSITE-ProRule" id="PRU00335"/>
    </source>
</evidence>
<dbReference type="InterPro" id="IPR009057">
    <property type="entry name" value="Homeodomain-like_sf"/>
</dbReference>
<protein>
    <submittedName>
        <fullName evidence="6">Transcriptional regulator BetI</fullName>
    </submittedName>
</protein>
<evidence type="ECO:0000256" key="3">
    <source>
        <dbReference type="ARBA" id="ARBA00023163"/>
    </source>
</evidence>
<name>A0A379JK29_9NOCA</name>
<gene>
    <name evidence="6" type="ORF">NCTC1934_06369</name>
</gene>
<dbReference type="Pfam" id="PF00440">
    <property type="entry name" value="TetR_N"/>
    <property type="match status" value="1"/>
</dbReference>
<evidence type="ECO:0000256" key="2">
    <source>
        <dbReference type="ARBA" id="ARBA00023125"/>
    </source>
</evidence>
<organism evidence="6 7">
    <name type="scientific">Nocardia otitidiscaviarum</name>
    <dbReference type="NCBI Taxonomy" id="1823"/>
    <lineage>
        <taxon>Bacteria</taxon>
        <taxon>Bacillati</taxon>
        <taxon>Actinomycetota</taxon>
        <taxon>Actinomycetes</taxon>
        <taxon>Mycobacteriales</taxon>
        <taxon>Nocardiaceae</taxon>
        <taxon>Nocardia</taxon>
    </lineage>
</organism>
<dbReference type="Gene3D" id="1.10.357.10">
    <property type="entry name" value="Tetracycline Repressor, domain 2"/>
    <property type="match status" value="1"/>
</dbReference>
<keyword evidence="7" id="KW-1185">Reference proteome</keyword>
<keyword evidence="1" id="KW-0805">Transcription regulation</keyword>
<dbReference type="PROSITE" id="PS50977">
    <property type="entry name" value="HTH_TETR_2"/>
    <property type="match status" value="1"/>
</dbReference>
<proteinExistence type="predicted"/>